<proteinExistence type="predicted"/>
<dbReference type="Proteomes" id="UP001652445">
    <property type="component" value="Unassembled WGS sequence"/>
</dbReference>
<comment type="caution">
    <text evidence="2">The sequence shown here is derived from an EMBL/GenBank/DDBJ whole genome shotgun (WGS) entry which is preliminary data.</text>
</comment>
<keyword evidence="3" id="KW-1185">Reference proteome</keyword>
<feature type="region of interest" description="Disordered" evidence="1">
    <location>
        <begin position="68"/>
        <end position="103"/>
    </location>
</feature>
<reference evidence="2 3" key="1">
    <citation type="submission" date="2022-09" db="EMBL/GenBank/DDBJ databases">
        <authorList>
            <person name="Han X.L."/>
            <person name="Wang Q."/>
            <person name="Lu T."/>
        </authorList>
    </citation>
    <scope>NUCLEOTIDE SEQUENCE [LARGE SCALE GENOMIC DNA]</scope>
    <source>
        <strain evidence="2 3">WQ 127069</strain>
    </source>
</reference>
<sequence>MDIKQNHIDKRRFLFNVDILIESESNGHALEKLLHLLNTSEVQDYLVKEGIHLGKTIEVIMRETISKQQADTNSEEKPDKAKTTKPLDKAAAAPTMKKDSAASPIKLEDPHQAIWDQFQGFKERNSLVRLTIVKAKGIKLSLPCRILNVDAPGGMVSVYHVDEKQVYLFKINEIDDFAVSS</sequence>
<evidence type="ECO:0000256" key="1">
    <source>
        <dbReference type="SAM" id="MobiDB-lite"/>
    </source>
</evidence>
<gene>
    <name evidence="2" type="ORF">OB236_30725</name>
</gene>
<accession>A0ABT2UPD8</accession>
<organism evidence="2 3">
    <name type="scientific">Paenibacillus baimaensis</name>
    <dbReference type="NCBI Taxonomy" id="2982185"/>
    <lineage>
        <taxon>Bacteria</taxon>
        <taxon>Bacillati</taxon>
        <taxon>Bacillota</taxon>
        <taxon>Bacilli</taxon>
        <taxon>Bacillales</taxon>
        <taxon>Paenibacillaceae</taxon>
        <taxon>Paenibacillus</taxon>
    </lineage>
</organism>
<dbReference type="EMBL" id="JAOQIO010000103">
    <property type="protein sequence ID" value="MCU6796508.1"/>
    <property type="molecule type" value="Genomic_DNA"/>
</dbReference>
<dbReference type="RefSeq" id="WP_262687322.1">
    <property type="nucleotide sequence ID" value="NZ_JAOQIO010000103.1"/>
</dbReference>
<feature type="compositionally biased region" description="Basic and acidic residues" evidence="1">
    <location>
        <begin position="74"/>
        <end position="88"/>
    </location>
</feature>
<protein>
    <recommendedName>
        <fullName evidence="4">DUF2642 domain-containing protein</fullName>
    </recommendedName>
</protein>
<evidence type="ECO:0000313" key="2">
    <source>
        <dbReference type="EMBL" id="MCU6796508.1"/>
    </source>
</evidence>
<name>A0ABT2UPD8_9BACL</name>
<evidence type="ECO:0008006" key="4">
    <source>
        <dbReference type="Google" id="ProtNLM"/>
    </source>
</evidence>
<evidence type="ECO:0000313" key="3">
    <source>
        <dbReference type="Proteomes" id="UP001652445"/>
    </source>
</evidence>